<feature type="compositionally biased region" description="Low complexity" evidence="5">
    <location>
        <begin position="247"/>
        <end position="266"/>
    </location>
</feature>
<dbReference type="InterPro" id="IPR001623">
    <property type="entry name" value="DnaJ_domain"/>
</dbReference>
<gene>
    <name evidence="8" type="ORF">J7T54_007727</name>
</gene>
<dbReference type="RefSeq" id="XP_051360539.1">
    <property type="nucleotide sequence ID" value="XM_051508401.1"/>
</dbReference>
<evidence type="ECO:0000256" key="2">
    <source>
        <dbReference type="ARBA" id="ARBA00022771"/>
    </source>
</evidence>
<feature type="compositionally biased region" description="Polar residues" evidence="5">
    <location>
        <begin position="431"/>
        <end position="446"/>
    </location>
</feature>
<dbReference type="GO" id="GO:0003676">
    <property type="term" value="F:nucleic acid binding"/>
    <property type="evidence" value="ECO:0007669"/>
    <property type="project" value="InterPro"/>
</dbReference>
<evidence type="ECO:0000256" key="4">
    <source>
        <dbReference type="PROSITE-ProRule" id="PRU00042"/>
    </source>
</evidence>
<evidence type="ECO:0000256" key="1">
    <source>
        <dbReference type="ARBA" id="ARBA00022723"/>
    </source>
</evidence>
<dbReference type="InterPro" id="IPR051964">
    <property type="entry name" value="Chaperone_stress_response"/>
</dbReference>
<dbReference type="PROSITE" id="PS00028">
    <property type="entry name" value="ZINC_FINGER_C2H2_1"/>
    <property type="match status" value="1"/>
</dbReference>
<dbReference type="SUPFAM" id="SSF46565">
    <property type="entry name" value="Chaperone J-domain"/>
    <property type="match status" value="1"/>
</dbReference>
<evidence type="ECO:0000313" key="9">
    <source>
        <dbReference type="Proteomes" id="UP001055219"/>
    </source>
</evidence>
<dbReference type="InterPro" id="IPR003604">
    <property type="entry name" value="Matrin/U1-like-C_Znf_C2H2"/>
</dbReference>
<proteinExistence type="predicted"/>
<keyword evidence="9" id="KW-1185">Reference proteome</keyword>
<dbReference type="Proteomes" id="UP001055219">
    <property type="component" value="Unassembled WGS sequence"/>
</dbReference>
<organism evidence="8 9">
    <name type="scientific">Emericellopsis cladophorae</name>
    <dbReference type="NCBI Taxonomy" id="2686198"/>
    <lineage>
        <taxon>Eukaryota</taxon>
        <taxon>Fungi</taxon>
        <taxon>Dikarya</taxon>
        <taxon>Ascomycota</taxon>
        <taxon>Pezizomycotina</taxon>
        <taxon>Sordariomycetes</taxon>
        <taxon>Hypocreomycetidae</taxon>
        <taxon>Hypocreales</taxon>
        <taxon>Bionectriaceae</taxon>
        <taxon>Emericellopsis</taxon>
    </lineage>
</organism>
<evidence type="ECO:0000259" key="6">
    <source>
        <dbReference type="PROSITE" id="PS50076"/>
    </source>
</evidence>
<feature type="compositionally biased region" description="Basic residues" evidence="5">
    <location>
        <begin position="462"/>
        <end position="472"/>
    </location>
</feature>
<dbReference type="PANTHER" id="PTHR44029:SF1">
    <property type="entry name" value="DNAJ HOMOLOG SUBFAMILY C MEMBER 21"/>
    <property type="match status" value="1"/>
</dbReference>
<feature type="compositionally biased region" description="Basic and acidic residues" evidence="5">
    <location>
        <begin position="473"/>
        <end position="483"/>
    </location>
</feature>
<dbReference type="SUPFAM" id="SSF57667">
    <property type="entry name" value="beta-beta-alpha zinc fingers"/>
    <property type="match status" value="1"/>
</dbReference>
<keyword evidence="1" id="KW-0479">Metal-binding</keyword>
<reference evidence="8" key="1">
    <citation type="journal article" date="2021" name="J Fungi (Basel)">
        <title>Genomic and Metabolomic Analyses of the Marine Fungus Emericellopsis cladophorae: Insights into Saltwater Adaptability Mechanisms and Its Biosynthetic Potential.</title>
        <authorList>
            <person name="Goncalves M.F.M."/>
            <person name="Hilario S."/>
            <person name="Van de Peer Y."/>
            <person name="Esteves A.C."/>
            <person name="Alves A."/>
        </authorList>
    </citation>
    <scope>NUCLEOTIDE SEQUENCE</scope>
    <source>
        <strain evidence="8">MUM 19.33</strain>
    </source>
</reference>
<evidence type="ECO:0000313" key="8">
    <source>
        <dbReference type="EMBL" id="KAI6779683.1"/>
    </source>
</evidence>
<dbReference type="Gene3D" id="3.30.160.60">
    <property type="entry name" value="Classic Zinc Finger"/>
    <property type="match status" value="1"/>
</dbReference>
<feature type="domain" description="C2H2-type" evidence="7">
    <location>
        <begin position="305"/>
        <end position="329"/>
    </location>
</feature>
<dbReference type="PANTHER" id="PTHR44029">
    <property type="entry name" value="DNAJ HOMOLOG SUBFAMILY C MEMBER 21"/>
    <property type="match status" value="1"/>
</dbReference>
<reference evidence="8" key="2">
    <citation type="submission" date="2022-07" db="EMBL/GenBank/DDBJ databases">
        <authorList>
            <person name="Goncalves M.F.M."/>
            <person name="Hilario S."/>
            <person name="Van De Peer Y."/>
            <person name="Esteves A.C."/>
            <person name="Alves A."/>
        </authorList>
    </citation>
    <scope>NUCLEOTIDE SEQUENCE</scope>
    <source>
        <strain evidence="8">MUM 19.33</strain>
    </source>
</reference>
<feature type="region of interest" description="Disordered" evidence="5">
    <location>
        <begin position="233"/>
        <end position="269"/>
    </location>
</feature>
<evidence type="ECO:0000256" key="3">
    <source>
        <dbReference type="ARBA" id="ARBA00022833"/>
    </source>
</evidence>
<dbReference type="EMBL" id="JAGIXG020000043">
    <property type="protein sequence ID" value="KAI6779683.1"/>
    <property type="molecule type" value="Genomic_DNA"/>
</dbReference>
<dbReference type="Pfam" id="PF21884">
    <property type="entry name" value="ZUO1-like_ZHD"/>
    <property type="match status" value="1"/>
</dbReference>
<dbReference type="GO" id="GO:0008270">
    <property type="term" value="F:zinc ion binding"/>
    <property type="evidence" value="ECO:0007669"/>
    <property type="project" value="UniProtKB-KW"/>
</dbReference>
<dbReference type="AlphaFoldDB" id="A0A9P9XXI3"/>
<feature type="domain" description="J" evidence="6">
    <location>
        <begin position="1"/>
        <end position="70"/>
    </location>
</feature>
<dbReference type="SMART" id="SM00451">
    <property type="entry name" value="ZnF_U1"/>
    <property type="match status" value="1"/>
</dbReference>
<evidence type="ECO:0000259" key="7">
    <source>
        <dbReference type="PROSITE" id="PS50157"/>
    </source>
</evidence>
<dbReference type="Pfam" id="PF12171">
    <property type="entry name" value="zf-C2H2_jaz"/>
    <property type="match status" value="1"/>
</dbReference>
<dbReference type="InterPro" id="IPR013087">
    <property type="entry name" value="Znf_C2H2_type"/>
</dbReference>
<keyword evidence="2 4" id="KW-0863">Zinc-finger</keyword>
<feature type="region of interest" description="Disordered" evidence="5">
    <location>
        <begin position="395"/>
        <end position="495"/>
    </location>
</feature>
<dbReference type="PROSITE" id="PS50076">
    <property type="entry name" value="DNAJ_2"/>
    <property type="match status" value="1"/>
</dbReference>
<dbReference type="OrthoDB" id="5894at2759"/>
<dbReference type="InterPro" id="IPR054076">
    <property type="entry name" value="ZUO1-like_ZHD"/>
</dbReference>
<dbReference type="InterPro" id="IPR018253">
    <property type="entry name" value="DnaJ_domain_CS"/>
</dbReference>
<accession>A0A9P9XXI3</accession>
<dbReference type="Gene3D" id="1.10.287.110">
    <property type="entry name" value="DnaJ domain"/>
    <property type="match status" value="1"/>
</dbReference>
<sequence>MGAQQSSDSSAGPSNAPTVAERTCYYELLSIERDATEEEVEYATQRFAEVQTAYEVLSDPQERAWYDSHRDSILRGTEDTDNGSHPTTYRNVRLTSTEDIHSLISKFNASVPFNDEPSGFFGILRETFAHLALEEEAAADQGEDPRMVTFPTFGSAEDEYESSVKAFYAGWSGFSTRKSFAWFDKYRLSDAPDRRVRRLMEKENKKIRDDAIREFNEAVRFLLAFVRKRDPRYAPNTRTDSERQQSMREASAAQAAKARAANQQKMSTYKAPEWTTTRDDIGVEDGDIYDAMSDDTEDASEEELFECVVCDKTFKSGKQLQSHARSKKHLKAVDRLRWQMRKEGTDLDLEHETVESKVGGLSFDDVRSDTTAAEINAPQDAGSDASVAEKARDNVVENLDPDDTIRSHDEKEDPGDDEYAPRSQIEDRLNDSQPNFQRPQVGSDLSQQDEKPAEMETIPGKKMGKAKAKREKKAAQRRQDETLVSRSPLLSIINL</sequence>
<dbReference type="PROSITE" id="PS50157">
    <property type="entry name" value="ZINC_FINGER_C2H2_2"/>
    <property type="match status" value="1"/>
</dbReference>
<protein>
    <submittedName>
        <fullName evidence="8">Uncharacterized protein</fullName>
    </submittedName>
</protein>
<comment type="caution">
    <text evidence="8">The sequence shown here is derived from an EMBL/GenBank/DDBJ whole genome shotgun (WGS) entry which is preliminary data.</text>
</comment>
<dbReference type="GO" id="GO:0005737">
    <property type="term" value="C:cytoplasm"/>
    <property type="evidence" value="ECO:0007669"/>
    <property type="project" value="TreeGrafter"/>
</dbReference>
<evidence type="ECO:0000256" key="5">
    <source>
        <dbReference type="SAM" id="MobiDB-lite"/>
    </source>
</evidence>
<dbReference type="CDD" id="cd06257">
    <property type="entry name" value="DnaJ"/>
    <property type="match status" value="1"/>
</dbReference>
<dbReference type="PROSITE" id="PS00636">
    <property type="entry name" value="DNAJ_1"/>
    <property type="match status" value="1"/>
</dbReference>
<name>A0A9P9XXI3_9HYPO</name>
<dbReference type="GeneID" id="75834200"/>
<dbReference type="InterPro" id="IPR022755">
    <property type="entry name" value="Znf_C2H2_jaz"/>
</dbReference>
<keyword evidence="3" id="KW-0862">Zinc</keyword>
<dbReference type="InterPro" id="IPR036869">
    <property type="entry name" value="J_dom_sf"/>
</dbReference>
<dbReference type="InterPro" id="IPR036236">
    <property type="entry name" value="Znf_C2H2_sf"/>
</dbReference>